<gene>
    <name evidence="2" type="ORF">BJG93_19150</name>
</gene>
<keyword evidence="1" id="KW-1133">Transmembrane helix</keyword>
<reference evidence="2" key="1">
    <citation type="submission" date="2016-09" db="EMBL/GenBank/DDBJ databases">
        <title>The Complete Genome of Burkholderia sprentiae wsm5005.</title>
        <authorList>
            <person name="De Meyer S."/>
            <person name="Wang P."/>
            <person name="Terpolilli J."/>
        </authorList>
    </citation>
    <scope>NUCLEOTIDE SEQUENCE [LARGE SCALE GENOMIC DNA]</scope>
    <source>
        <strain evidence="2">WSM5005</strain>
    </source>
</reference>
<accession>A0A1I9YMQ9</accession>
<dbReference type="EMBL" id="CP017562">
    <property type="protein sequence ID" value="APA87592.1"/>
    <property type="molecule type" value="Genomic_DNA"/>
</dbReference>
<keyword evidence="3" id="KW-1185">Reference proteome</keyword>
<sequence>MKKFLICVSVGLNLLFAIVVNALWWMMYPEAPLNFSNPIWKWAVRMYGVTTAYQESDLAFFMSSAAIVLGFAAVVLVFRWCMKRGQRKVGD</sequence>
<evidence type="ECO:0000256" key="1">
    <source>
        <dbReference type="SAM" id="Phobius"/>
    </source>
</evidence>
<evidence type="ECO:0000313" key="2">
    <source>
        <dbReference type="EMBL" id="APA87592.1"/>
    </source>
</evidence>
<dbReference type="KEGG" id="pspw:BJG93_19150"/>
<feature type="transmembrane region" description="Helical" evidence="1">
    <location>
        <begin position="58"/>
        <end position="78"/>
    </location>
</feature>
<protein>
    <submittedName>
        <fullName evidence="2">Uncharacterized protein</fullName>
    </submittedName>
</protein>
<keyword evidence="1" id="KW-0472">Membrane</keyword>
<reference evidence="2" key="2">
    <citation type="submission" date="2021-06" db="EMBL/GenBank/DDBJ databases">
        <authorList>
            <person name="Rogers T.H."/>
            <person name="Ramsay J.P."/>
            <person name="Wang P."/>
            <person name="Terpolilli J."/>
        </authorList>
    </citation>
    <scope>NUCLEOTIDE SEQUENCE</scope>
    <source>
        <strain evidence="2">WSM5005</strain>
    </source>
</reference>
<name>A0A1I9YMQ9_9BURK</name>
<proteinExistence type="predicted"/>
<evidence type="ECO:0000313" key="3">
    <source>
        <dbReference type="Proteomes" id="UP000179860"/>
    </source>
</evidence>
<dbReference type="AlphaFoldDB" id="A0A1I9YMQ9"/>
<dbReference type="OrthoDB" id="9134964at2"/>
<feature type="transmembrane region" description="Helical" evidence="1">
    <location>
        <begin position="5"/>
        <end position="27"/>
    </location>
</feature>
<organism evidence="2 3">
    <name type="scientific">Paraburkholderia sprentiae WSM5005</name>
    <dbReference type="NCBI Taxonomy" id="754502"/>
    <lineage>
        <taxon>Bacteria</taxon>
        <taxon>Pseudomonadati</taxon>
        <taxon>Pseudomonadota</taxon>
        <taxon>Betaproteobacteria</taxon>
        <taxon>Burkholderiales</taxon>
        <taxon>Burkholderiaceae</taxon>
        <taxon>Paraburkholderia</taxon>
    </lineage>
</organism>
<keyword evidence="1" id="KW-0812">Transmembrane</keyword>
<dbReference type="RefSeq" id="WP_027195015.1">
    <property type="nucleotide sequence ID" value="NZ_CP017562.2"/>
</dbReference>
<dbReference type="Proteomes" id="UP000179860">
    <property type="component" value="Chromosome 2"/>
</dbReference>